<accession>A0AAD6IH84</accession>
<feature type="transmembrane region" description="Helical" evidence="6">
    <location>
        <begin position="505"/>
        <end position="525"/>
    </location>
</feature>
<evidence type="ECO:0000256" key="1">
    <source>
        <dbReference type="ARBA" id="ARBA00004141"/>
    </source>
</evidence>
<dbReference type="InterPro" id="IPR011701">
    <property type="entry name" value="MFS"/>
</dbReference>
<feature type="transmembrane region" description="Helical" evidence="6">
    <location>
        <begin position="475"/>
        <end position="493"/>
    </location>
</feature>
<dbReference type="PANTHER" id="PTHR23502">
    <property type="entry name" value="MAJOR FACILITATOR SUPERFAMILY"/>
    <property type="match status" value="1"/>
</dbReference>
<keyword evidence="2 6" id="KW-0812">Transmembrane</keyword>
<proteinExistence type="predicted"/>
<evidence type="ECO:0000313" key="7">
    <source>
        <dbReference type="EMBL" id="KAJ6047941.1"/>
    </source>
</evidence>
<dbReference type="GO" id="GO:0022857">
    <property type="term" value="F:transmembrane transporter activity"/>
    <property type="evidence" value="ECO:0007669"/>
    <property type="project" value="InterPro"/>
</dbReference>
<feature type="transmembrane region" description="Helical" evidence="6">
    <location>
        <begin position="247"/>
        <end position="266"/>
    </location>
</feature>
<feature type="region of interest" description="Disordered" evidence="5">
    <location>
        <begin position="1"/>
        <end position="25"/>
    </location>
</feature>
<dbReference type="PANTHER" id="PTHR23502:SF22">
    <property type="entry name" value="MAJOR FACILITATOR SUPERFAMILY (MFS) PROFILE DOMAIN-CONTAINING PROTEIN"/>
    <property type="match status" value="1"/>
</dbReference>
<keyword evidence="8" id="KW-1185">Reference proteome</keyword>
<dbReference type="AlphaFoldDB" id="A0AAD6IH84"/>
<feature type="transmembrane region" description="Helical" evidence="6">
    <location>
        <begin position="157"/>
        <end position="176"/>
    </location>
</feature>
<comment type="caution">
    <text evidence="7">The sequence shown here is derived from an EMBL/GenBank/DDBJ whole genome shotgun (WGS) entry which is preliminary data.</text>
</comment>
<feature type="transmembrane region" description="Helical" evidence="6">
    <location>
        <begin position="216"/>
        <end position="241"/>
    </location>
</feature>
<feature type="transmembrane region" description="Helical" evidence="6">
    <location>
        <begin position="325"/>
        <end position="349"/>
    </location>
</feature>
<feature type="transmembrane region" description="Helical" evidence="6">
    <location>
        <begin position="437"/>
        <end position="463"/>
    </location>
</feature>
<dbReference type="Gene3D" id="1.20.1250.20">
    <property type="entry name" value="MFS general substrate transporter like domains"/>
    <property type="match status" value="1"/>
</dbReference>
<dbReference type="SUPFAM" id="SSF103473">
    <property type="entry name" value="MFS general substrate transporter"/>
    <property type="match status" value="1"/>
</dbReference>
<reference evidence="7" key="2">
    <citation type="submission" date="2023-01" db="EMBL/GenBank/DDBJ databases">
        <authorList>
            <person name="Petersen C."/>
        </authorList>
    </citation>
    <scope>NUCLEOTIDE SEQUENCE</scope>
    <source>
        <strain evidence="7">IBT 15450</strain>
    </source>
</reference>
<feature type="transmembrane region" description="Helical" evidence="6">
    <location>
        <begin position="182"/>
        <end position="204"/>
    </location>
</feature>
<evidence type="ECO:0000256" key="2">
    <source>
        <dbReference type="ARBA" id="ARBA00022692"/>
    </source>
</evidence>
<evidence type="ECO:0000256" key="3">
    <source>
        <dbReference type="ARBA" id="ARBA00022989"/>
    </source>
</evidence>
<comment type="subcellular location">
    <subcellularLocation>
        <location evidence="1">Membrane</location>
        <topology evidence="1">Multi-pass membrane protein</topology>
    </subcellularLocation>
</comment>
<name>A0AAD6IH84_PENCN</name>
<evidence type="ECO:0000313" key="8">
    <source>
        <dbReference type="Proteomes" id="UP001219568"/>
    </source>
</evidence>
<feature type="transmembrane region" description="Helical" evidence="6">
    <location>
        <begin position="369"/>
        <end position="389"/>
    </location>
</feature>
<dbReference type="Proteomes" id="UP001219568">
    <property type="component" value="Unassembled WGS sequence"/>
</dbReference>
<sequence length="619" mass="68666">MATIATLPMPNSLPSLDEKPEYAHDEQGRTVMVKPIPDAVKSEAGILVDTEGFQGESSLKLAPDGHTVLLPQPTDDPNDPLNWSWAKKHCILITIAWGALCADFTSAMGPSVIFPQAIEWQISPDTANRANSMNVLFGGIGGLIWVPMSSCLGRAPVLFWTTIAGFGFSIGAAVSPTYECYFAMRVLTALFLTAGQTMVIAFIKDLFFFHERARKIGLWAALYIASPYLGPCLGNFIISQTGHWPDVYWLCLGVVGLQVVLVALFVDETWYNRQKDSHEHPCRPAGVAGRFSRLLGVWQLQHHKAYFPKTLTAIKRFVLAITRPVVFLTCLNYLMIFAWAIGINISTSILFAQPQSIGGYGYSNKGLGFLYFTPIGGVVIGEVFGHFFNDYLARRYVHKHRGVFEPEQRLWMAYISIGLMAPALILVGEALRYHLNVAAIVFGWGTFVVGCMTMSVAVQAYLLDSYPSMPAELGGWLNFARTFGGFGVGYFQSPWAAKVGVDVSFGTQAAIVVCAAIPIMIAHRFGHRYCFGKTKLEPNVPKWRDPEKALHQASNNDQNRFSGWSLELKRGKEGRRLKGVHKSSPLNTDWKNLRGYYQKLTETKINDEDGLEVRGVRNT</sequence>
<evidence type="ECO:0000256" key="4">
    <source>
        <dbReference type="ARBA" id="ARBA00023136"/>
    </source>
</evidence>
<protein>
    <submittedName>
        <fullName evidence="7">Major facilitator superfamily domain-containing protein</fullName>
    </submittedName>
</protein>
<evidence type="ECO:0000256" key="5">
    <source>
        <dbReference type="SAM" id="MobiDB-lite"/>
    </source>
</evidence>
<dbReference type="Pfam" id="PF07690">
    <property type="entry name" value="MFS_1"/>
    <property type="match status" value="1"/>
</dbReference>
<keyword evidence="4 6" id="KW-0472">Membrane</keyword>
<feature type="compositionally biased region" description="Basic and acidic residues" evidence="5">
    <location>
        <begin position="16"/>
        <end position="25"/>
    </location>
</feature>
<organism evidence="7 8">
    <name type="scientific">Penicillium canescens</name>
    <dbReference type="NCBI Taxonomy" id="5083"/>
    <lineage>
        <taxon>Eukaryota</taxon>
        <taxon>Fungi</taxon>
        <taxon>Dikarya</taxon>
        <taxon>Ascomycota</taxon>
        <taxon>Pezizomycotina</taxon>
        <taxon>Eurotiomycetes</taxon>
        <taxon>Eurotiomycetidae</taxon>
        <taxon>Eurotiales</taxon>
        <taxon>Aspergillaceae</taxon>
        <taxon>Penicillium</taxon>
    </lineage>
</organism>
<dbReference type="InterPro" id="IPR036259">
    <property type="entry name" value="MFS_trans_sf"/>
</dbReference>
<dbReference type="GO" id="GO:0005886">
    <property type="term" value="C:plasma membrane"/>
    <property type="evidence" value="ECO:0007669"/>
    <property type="project" value="TreeGrafter"/>
</dbReference>
<keyword evidence="3 6" id="KW-1133">Transmembrane helix</keyword>
<evidence type="ECO:0000256" key="6">
    <source>
        <dbReference type="SAM" id="Phobius"/>
    </source>
</evidence>
<gene>
    <name evidence="7" type="ORF">N7460_004088</name>
</gene>
<feature type="transmembrane region" description="Helical" evidence="6">
    <location>
        <begin position="410"/>
        <end position="431"/>
    </location>
</feature>
<dbReference type="EMBL" id="JAQJZL010000003">
    <property type="protein sequence ID" value="KAJ6047941.1"/>
    <property type="molecule type" value="Genomic_DNA"/>
</dbReference>
<reference evidence="7" key="1">
    <citation type="journal article" date="2023" name="IMA Fungus">
        <title>Comparative genomic study of the Penicillium genus elucidates a diverse pangenome and 15 lateral gene transfer events.</title>
        <authorList>
            <person name="Petersen C."/>
            <person name="Sorensen T."/>
            <person name="Nielsen M.R."/>
            <person name="Sondergaard T.E."/>
            <person name="Sorensen J.L."/>
            <person name="Fitzpatrick D.A."/>
            <person name="Frisvad J.C."/>
            <person name="Nielsen K.L."/>
        </authorList>
    </citation>
    <scope>NUCLEOTIDE SEQUENCE</scope>
    <source>
        <strain evidence="7">IBT 15450</strain>
    </source>
</reference>